<reference evidence="2 3" key="1">
    <citation type="journal article" date="2020" name="IScience">
        <title>Genome Sequencing of the Endangered Kingdonia uniflora (Circaeasteraceae, Ranunculales) Reveals Potential Mechanisms of Evolutionary Specialization.</title>
        <authorList>
            <person name="Sun Y."/>
            <person name="Deng T."/>
            <person name="Zhang A."/>
            <person name="Moore M.J."/>
            <person name="Landis J.B."/>
            <person name="Lin N."/>
            <person name="Zhang H."/>
            <person name="Zhang X."/>
            <person name="Huang J."/>
            <person name="Zhang X."/>
            <person name="Sun H."/>
            <person name="Wang H."/>
        </authorList>
    </citation>
    <scope>NUCLEOTIDE SEQUENCE [LARGE SCALE GENOMIC DNA]</scope>
    <source>
        <strain evidence="2">TB1705</strain>
        <tissue evidence="2">Leaf</tissue>
    </source>
</reference>
<gene>
    <name evidence="2" type="ORF">GIB67_012800</name>
</gene>
<proteinExistence type="predicted"/>
<sequence>KPEPSHAYNKTLTHNPTLAKALLPTLTSPHPLPNRLLIKPTPKRPNTKALLPPNLPNENLHPDSTLCPRSRSVADQQVDPPNVGLSSTDSPGWHTPSRDGFFDSDYRKETNSISHITRQDNSRAQILNVDDSGDPTTSATITRKRNRPPLSPDTASGEPDRPYKIACGAAAFLVLIEVIVNAMMCY</sequence>
<comment type="caution">
    <text evidence="2">The sequence shown here is derived from an EMBL/GenBank/DDBJ whole genome shotgun (WGS) entry which is preliminary data.</text>
</comment>
<dbReference type="Proteomes" id="UP000541444">
    <property type="component" value="Unassembled WGS sequence"/>
</dbReference>
<keyword evidence="3" id="KW-1185">Reference proteome</keyword>
<evidence type="ECO:0000256" key="1">
    <source>
        <dbReference type="SAM" id="MobiDB-lite"/>
    </source>
</evidence>
<dbReference type="EMBL" id="JACGCM010000816">
    <property type="protein sequence ID" value="KAF6165903.1"/>
    <property type="molecule type" value="Genomic_DNA"/>
</dbReference>
<feature type="compositionally biased region" description="Low complexity" evidence="1">
    <location>
        <begin position="50"/>
        <end position="59"/>
    </location>
</feature>
<feature type="region of interest" description="Disordered" evidence="1">
    <location>
        <begin position="24"/>
        <end position="161"/>
    </location>
</feature>
<evidence type="ECO:0000313" key="2">
    <source>
        <dbReference type="EMBL" id="KAF6165903.1"/>
    </source>
</evidence>
<organism evidence="2 3">
    <name type="scientific">Kingdonia uniflora</name>
    <dbReference type="NCBI Taxonomy" id="39325"/>
    <lineage>
        <taxon>Eukaryota</taxon>
        <taxon>Viridiplantae</taxon>
        <taxon>Streptophyta</taxon>
        <taxon>Embryophyta</taxon>
        <taxon>Tracheophyta</taxon>
        <taxon>Spermatophyta</taxon>
        <taxon>Magnoliopsida</taxon>
        <taxon>Ranunculales</taxon>
        <taxon>Circaeasteraceae</taxon>
        <taxon>Kingdonia</taxon>
    </lineage>
</organism>
<name>A0A7J7NFR0_9MAGN</name>
<feature type="compositionally biased region" description="Basic and acidic residues" evidence="1">
    <location>
        <begin position="96"/>
        <end position="110"/>
    </location>
</feature>
<evidence type="ECO:0000313" key="3">
    <source>
        <dbReference type="Proteomes" id="UP000541444"/>
    </source>
</evidence>
<accession>A0A7J7NFR0</accession>
<feature type="non-terminal residue" evidence="2">
    <location>
        <position position="186"/>
    </location>
</feature>
<dbReference type="AlphaFoldDB" id="A0A7J7NFR0"/>
<protein>
    <submittedName>
        <fullName evidence="2">Uncharacterized protein</fullName>
    </submittedName>
</protein>